<dbReference type="PANTHER" id="PTHR42973:SF22">
    <property type="entry name" value="FAD-BINDING PCMH-TYPE DOMAIN-CONTAINING PROTEIN-RELATED"/>
    <property type="match status" value="1"/>
</dbReference>
<feature type="domain" description="FAD-binding PCMH-type" evidence="5">
    <location>
        <begin position="280"/>
        <end position="457"/>
    </location>
</feature>
<keyword evidence="4" id="KW-0560">Oxidoreductase</keyword>
<dbReference type="STRING" id="1448308.A0A2T2P8S6"/>
<evidence type="ECO:0000256" key="1">
    <source>
        <dbReference type="ARBA" id="ARBA00005466"/>
    </source>
</evidence>
<dbReference type="InterPro" id="IPR016169">
    <property type="entry name" value="FAD-bd_PCMH_sub2"/>
</dbReference>
<reference evidence="6 7" key="1">
    <citation type="journal article" date="2018" name="Front. Microbiol.">
        <title>Genome-Wide Analysis of Corynespora cassiicola Leaf Fall Disease Putative Effectors.</title>
        <authorList>
            <person name="Lopez D."/>
            <person name="Ribeiro S."/>
            <person name="Label P."/>
            <person name="Fumanal B."/>
            <person name="Venisse J.S."/>
            <person name="Kohler A."/>
            <person name="de Oliveira R.R."/>
            <person name="Labutti K."/>
            <person name="Lipzen A."/>
            <person name="Lail K."/>
            <person name="Bauer D."/>
            <person name="Ohm R.A."/>
            <person name="Barry K.W."/>
            <person name="Spatafora J."/>
            <person name="Grigoriev I.V."/>
            <person name="Martin F.M."/>
            <person name="Pujade-Renaud V."/>
        </authorList>
    </citation>
    <scope>NUCLEOTIDE SEQUENCE [LARGE SCALE GENOMIC DNA]</scope>
    <source>
        <strain evidence="6 7">Philippines</strain>
    </source>
</reference>
<dbReference type="EMBL" id="KZ678128">
    <property type="protein sequence ID" value="PSN74047.1"/>
    <property type="molecule type" value="Genomic_DNA"/>
</dbReference>
<dbReference type="AlphaFoldDB" id="A0A2T2P8S6"/>
<dbReference type="SUPFAM" id="SSF56176">
    <property type="entry name" value="FAD-binding/transporter-associated domain-like"/>
    <property type="match status" value="1"/>
</dbReference>
<evidence type="ECO:0000259" key="5">
    <source>
        <dbReference type="PROSITE" id="PS51387"/>
    </source>
</evidence>
<sequence>MVYNHDKDEPRERFTAFATAKLSSEQLDAVHEAFARGACFVQAVNPMTLFIHDRSDHHILSHAGMVRGQADEEPFLVIDAKTPHDGAVWYVESFATEDDVEAGCAESTNVVRANYESVHGSIREDLDILGVGYPTLEDYDQGEVYATRQKYGEGDGGGDFEATAAHVTAEPGEYEETTDLAILSTCIPLPNKLYCLKPDVARENRLQSQWTPRINASAGREVTLPDGTRKTFPEGSLLLKVNYAPDFCTTLSYFLPDKVHTALDGRYTASQLTFWSTQEQSVSPECIVIPTSTQDVSLAVTILSVGFRANVEGCRFAVRGAGHTPIGGAANINGGVTLDLQSMNSVTVSNDQSYVSIGPGNRWGNVYGPLDELDLAMVGGRVTPVGTAGLITGGGVSFFSGRYGFACDNIIAMEVVLANGTITTASPYRNPDLFRALKGGSNNFAVVTRFDARVFPQPDFWGGTIGQPPTNAPLVFDWFPRFASSENFDPYAALISDFAWIAGVPSIIHNVAYTNGSVSWPPPAFAPLDAMPKLLSTMRVDELTAFTDEIAAAQVATNSRSNMFVTATFANVDHGVSAEVMAGIFALADDAAKDLLLVVGLIFVLTFQPLPHAFYSKSEDTGGNVLGLDRFDEDLVNVLITVSWQLPLDDARVEARIKRLEGDIVALERERGVHNEFVYLNYAAKWQDPISSYGATSVDFMKAVSKKYDPHGVFQTGVPGGFKLGV</sequence>
<dbReference type="InterPro" id="IPR050416">
    <property type="entry name" value="FAD-linked_Oxidoreductase"/>
</dbReference>
<dbReference type="OrthoDB" id="2151789at2759"/>
<evidence type="ECO:0000313" key="7">
    <source>
        <dbReference type="Proteomes" id="UP000240883"/>
    </source>
</evidence>
<protein>
    <submittedName>
        <fullName evidence="6">FAD-binding domain-containing protein</fullName>
    </submittedName>
</protein>
<evidence type="ECO:0000256" key="4">
    <source>
        <dbReference type="ARBA" id="ARBA00023002"/>
    </source>
</evidence>
<dbReference type="GO" id="GO:0071949">
    <property type="term" value="F:FAD binding"/>
    <property type="evidence" value="ECO:0007669"/>
    <property type="project" value="InterPro"/>
</dbReference>
<keyword evidence="2" id="KW-0285">Flavoprotein</keyword>
<keyword evidence="7" id="KW-1185">Reference proteome</keyword>
<evidence type="ECO:0000256" key="3">
    <source>
        <dbReference type="ARBA" id="ARBA00022827"/>
    </source>
</evidence>
<dbReference type="Proteomes" id="UP000240883">
    <property type="component" value="Unassembled WGS sequence"/>
</dbReference>
<dbReference type="PANTHER" id="PTHR42973">
    <property type="entry name" value="BINDING OXIDOREDUCTASE, PUTATIVE (AFU_ORTHOLOGUE AFUA_1G17690)-RELATED"/>
    <property type="match status" value="1"/>
</dbReference>
<dbReference type="InterPro" id="IPR006094">
    <property type="entry name" value="Oxid_FAD_bind_N"/>
</dbReference>
<keyword evidence="3" id="KW-0274">FAD</keyword>
<accession>A0A2T2P8S6</accession>
<dbReference type="GO" id="GO:0016491">
    <property type="term" value="F:oxidoreductase activity"/>
    <property type="evidence" value="ECO:0007669"/>
    <property type="project" value="UniProtKB-KW"/>
</dbReference>
<dbReference type="PROSITE" id="PS51387">
    <property type="entry name" value="FAD_PCMH"/>
    <property type="match status" value="1"/>
</dbReference>
<evidence type="ECO:0000256" key="2">
    <source>
        <dbReference type="ARBA" id="ARBA00022630"/>
    </source>
</evidence>
<evidence type="ECO:0000313" key="6">
    <source>
        <dbReference type="EMBL" id="PSN74047.1"/>
    </source>
</evidence>
<dbReference type="InterPro" id="IPR016166">
    <property type="entry name" value="FAD-bd_PCMH"/>
</dbReference>
<dbReference type="InterPro" id="IPR036318">
    <property type="entry name" value="FAD-bd_PCMH-like_sf"/>
</dbReference>
<gene>
    <name evidence="6" type="ORF">BS50DRAFT_627413</name>
</gene>
<dbReference type="Pfam" id="PF01565">
    <property type="entry name" value="FAD_binding_4"/>
    <property type="match status" value="1"/>
</dbReference>
<dbReference type="Gene3D" id="3.30.465.10">
    <property type="match status" value="1"/>
</dbReference>
<organism evidence="6 7">
    <name type="scientific">Corynespora cassiicola Philippines</name>
    <dbReference type="NCBI Taxonomy" id="1448308"/>
    <lineage>
        <taxon>Eukaryota</taxon>
        <taxon>Fungi</taxon>
        <taxon>Dikarya</taxon>
        <taxon>Ascomycota</taxon>
        <taxon>Pezizomycotina</taxon>
        <taxon>Dothideomycetes</taxon>
        <taxon>Pleosporomycetidae</taxon>
        <taxon>Pleosporales</taxon>
        <taxon>Corynesporascaceae</taxon>
        <taxon>Corynespora</taxon>
    </lineage>
</organism>
<proteinExistence type="inferred from homology"/>
<comment type="similarity">
    <text evidence="1">Belongs to the oxygen-dependent FAD-linked oxidoreductase family.</text>
</comment>
<name>A0A2T2P8S6_CORCC</name>